<accession>A0ABT2GHE2</accession>
<evidence type="ECO:0000313" key="2">
    <source>
        <dbReference type="Proteomes" id="UP001165580"/>
    </source>
</evidence>
<comment type="caution">
    <text evidence="1">The sequence shown here is derived from an EMBL/GenBank/DDBJ whole genome shotgun (WGS) entry which is preliminary data.</text>
</comment>
<name>A0ABT2GHE2_9MICO</name>
<dbReference type="InterPro" id="IPR046373">
    <property type="entry name" value="Acyl-CoA_Oxase/DH_mid-dom_sf"/>
</dbReference>
<reference evidence="1" key="1">
    <citation type="submission" date="2022-08" db="EMBL/GenBank/DDBJ databases">
        <authorList>
            <person name="Deng Y."/>
            <person name="Han X.-F."/>
            <person name="Zhang Y.-Q."/>
        </authorList>
    </citation>
    <scope>NUCLEOTIDE SEQUENCE</scope>
    <source>
        <strain evidence="1">CPCC 205716</strain>
    </source>
</reference>
<dbReference type="Proteomes" id="UP001165580">
    <property type="component" value="Unassembled WGS sequence"/>
</dbReference>
<sequence>MHEGVTLDARPGGDAGLDGLFASAALAAVDVAAALRLAREVGAASPGPGRGRTVQYLETLATLGAADVTVARVVEPHLDALAVLAECPDDVDLGAVGVDDSSTWGVFAAEAPGVRLTAVQDARGWTLSGTKPWCSLAGDLSHALVTAHVDGPDGGGTRRLFAVALGRGGMVVHPEAWVARGMPTVPSGPVDFDAVAAVPVGAAGWYLERDGFEWGGIGVAACWFGGAVGIGRRVLDAAARRPGELSELHAGRCAAALNAARAVLAGAAARIDGGGLDRAEARILAQEVRSVVRGAGELVLREAAHALGPAPLALDAGYAARVADLELYLLQDHGDRDLARLGRLLVERETVGSSEVGAA</sequence>
<evidence type="ECO:0000313" key="1">
    <source>
        <dbReference type="EMBL" id="MCS5715521.1"/>
    </source>
</evidence>
<dbReference type="InterPro" id="IPR009100">
    <property type="entry name" value="AcylCoA_DH/oxidase_NM_dom_sf"/>
</dbReference>
<protein>
    <submittedName>
        <fullName evidence="1">Acyl-CoA dehydrogenase</fullName>
    </submittedName>
</protein>
<dbReference type="RefSeq" id="WP_259487036.1">
    <property type="nucleotide sequence ID" value="NZ_JANTEZ010000005.1"/>
</dbReference>
<gene>
    <name evidence="1" type="ORF">NVV95_13300</name>
</gene>
<dbReference type="SUPFAM" id="SSF56645">
    <property type="entry name" value="Acyl-CoA dehydrogenase NM domain-like"/>
    <property type="match status" value="1"/>
</dbReference>
<dbReference type="Gene3D" id="2.40.110.10">
    <property type="entry name" value="Butyryl-CoA Dehydrogenase, subunit A, domain 2"/>
    <property type="match status" value="1"/>
</dbReference>
<organism evidence="1 2">
    <name type="scientific">Herbiconiux gentiana</name>
    <dbReference type="NCBI Taxonomy" id="2970912"/>
    <lineage>
        <taxon>Bacteria</taxon>
        <taxon>Bacillati</taxon>
        <taxon>Actinomycetota</taxon>
        <taxon>Actinomycetes</taxon>
        <taxon>Micrococcales</taxon>
        <taxon>Microbacteriaceae</taxon>
        <taxon>Herbiconiux</taxon>
    </lineage>
</organism>
<keyword evidence="2" id="KW-1185">Reference proteome</keyword>
<dbReference type="EMBL" id="JANTEZ010000005">
    <property type="protein sequence ID" value="MCS5715521.1"/>
    <property type="molecule type" value="Genomic_DNA"/>
</dbReference>
<proteinExistence type="predicted"/>